<accession>A0A9W7D5Y5</accession>
<name>A0A9W7D5Y5_9STRA</name>
<sequence length="142" mass="15687">MRPEYHDEQNTRAYAEDEQLTQLMGMCQIGAASADGEGDDHPHQPHQLLQKISEVRPVTISSASLRPRTGKRICVSPENQASDGYGALCSPFTKVVSSSELTPYLLQDTTSDSTHDFTFPPTIPASSYTIAADKHRQPRRSK</sequence>
<dbReference type="AlphaFoldDB" id="A0A9W7D5Y5"/>
<dbReference type="Proteomes" id="UP001165121">
    <property type="component" value="Unassembled WGS sequence"/>
</dbReference>
<dbReference type="EMBL" id="BSXT01006035">
    <property type="protein sequence ID" value="GMF61796.1"/>
    <property type="molecule type" value="Genomic_DNA"/>
</dbReference>
<feature type="compositionally biased region" description="Low complexity" evidence="1">
    <location>
        <begin position="110"/>
        <end position="119"/>
    </location>
</feature>
<organism evidence="2 3">
    <name type="scientific">Phytophthora fragariaefolia</name>
    <dbReference type="NCBI Taxonomy" id="1490495"/>
    <lineage>
        <taxon>Eukaryota</taxon>
        <taxon>Sar</taxon>
        <taxon>Stramenopiles</taxon>
        <taxon>Oomycota</taxon>
        <taxon>Peronosporomycetes</taxon>
        <taxon>Peronosporales</taxon>
        <taxon>Peronosporaceae</taxon>
        <taxon>Phytophthora</taxon>
    </lineage>
</organism>
<gene>
    <name evidence="2" type="ORF">Pfra01_002690600</name>
</gene>
<evidence type="ECO:0000313" key="3">
    <source>
        <dbReference type="Proteomes" id="UP001165121"/>
    </source>
</evidence>
<proteinExistence type="predicted"/>
<feature type="region of interest" description="Disordered" evidence="1">
    <location>
        <begin position="110"/>
        <end position="142"/>
    </location>
</feature>
<keyword evidence="3" id="KW-1185">Reference proteome</keyword>
<protein>
    <submittedName>
        <fullName evidence="2">Unnamed protein product</fullName>
    </submittedName>
</protein>
<evidence type="ECO:0000313" key="2">
    <source>
        <dbReference type="EMBL" id="GMF61796.1"/>
    </source>
</evidence>
<comment type="caution">
    <text evidence="2">The sequence shown here is derived from an EMBL/GenBank/DDBJ whole genome shotgun (WGS) entry which is preliminary data.</text>
</comment>
<evidence type="ECO:0000256" key="1">
    <source>
        <dbReference type="SAM" id="MobiDB-lite"/>
    </source>
</evidence>
<reference evidence="2" key="1">
    <citation type="submission" date="2023-04" db="EMBL/GenBank/DDBJ databases">
        <title>Phytophthora fragariaefolia NBRC 109709.</title>
        <authorList>
            <person name="Ichikawa N."/>
            <person name="Sato H."/>
            <person name="Tonouchi N."/>
        </authorList>
    </citation>
    <scope>NUCLEOTIDE SEQUENCE</scope>
    <source>
        <strain evidence="2">NBRC 109709</strain>
    </source>
</reference>